<evidence type="ECO:0000313" key="2">
    <source>
        <dbReference type="Proteomes" id="UP000009874"/>
    </source>
</evidence>
<dbReference type="PATRIC" id="fig|883126.3.peg.4879"/>
<dbReference type="HOGENOM" id="CLU_3185606_0_0_4"/>
<protein>
    <submittedName>
        <fullName evidence="1">Uncharacterized protein</fullName>
    </submittedName>
</protein>
<keyword evidence="2" id="KW-1185">Reference proteome</keyword>
<sequence length="46" mass="5153">MMPVRVVAFVALLLVTDVIMHFMFHGSSSKNHCPRAARLSQAVRDL</sequence>
<organism evidence="1 2">
    <name type="scientific">Massilia timonae CCUG 45783</name>
    <dbReference type="NCBI Taxonomy" id="883126"/>
    <lineage>
        <taxon>Bacteria</taxon>
        <taxon>Pseudomonadati</taxon>
        <taxon>Pseudomonadota</taxon>
        <taxon>Betaproteobacteria</taxon>
        <taxon>Burkholderiales</taxon>
        <taxon>Oxalobacteraceae</taxon>
        <taxon>Telluria group</taxon>
        <taxon>Massilia</taxon>
    </lineage>
</organism>
<proteinExistence type="predicted"/>
<evidence type="ECO:0000313" key="1">
    <source>
        <dbReference type="EMBL" id="EKU80010.1"/>
    </source>
</evidence>
<dbReference type="AlphaFoldDB" id="K9DRI4"/>
<comment type="caution">
    <text evidence="1">The sequence shown here is derived from an EMBL/GenBank/DDBJ whole genome shotgun (WGS) entry which is preliminary data.</text>
</comment>
<name>K9DRI4_9BURK</name>
<reference evidence="1 2" key="1">
    <citation type="submission" date="2012-09" db="EMBL/GenBank/DDBJ databases">
        <title>The Genome Sequence of Massilia timonae CCUG 45783.</title>
        <authorList>
            <consortium name="The Broad Institute Genome Sequencing Platform"/>
            <person name="Earl A."/>
            <person name="Ward D."/>
            <person name="Feldgarden M."/>
            <person name="Gevers D."/>
            <person name="Huys G."/>
            <person name="Walker B."/>
            <person name="Young S.K."/>
            <person name="Zeng Q."/>
            <person name="Gargeya S."/>
            <person name="Fitzgerald M."/>
            <person name="Haas B."/>
            <person name="Abouelleil A."/>
            <person name="Alvarado L."/>
            <person name="Arachchi H.M."/>
            <person name="Berlin A.M."/>
            <person name="Chapman S.B."/>
            <person name="Goldberg J."/>
            <person name="Griggs A."/>
            <person name="Gujja S."/>
            <person name="Hansen M."/>
            <person name="Howarth C."/>
            <person name="Imamovic A."/>
            <person name="Larimer J."/>
            <person name="McCowen C."/>
            <person name="Montmayeur A."/>
            <person name="Murphy C."/>
            <person name="Neiman D."/>
            <person name="Pearson M."/>
            <person name="Priest M."/>
            <person name="Roberts A."/>
            <person name="Saif S."/>
            <person name="Shea T."/>
            <person name="Sisk P."/>
            <person name="Sykes S."/>
            <person name="Wortman J."/>
            <person name="Nusbaum C."/>
            <person name="Birren B."/>
        </authorList>
    </citation>
    <scope>NUCLEOTIDE SEQUENCE [LARGE SCALE GENOMIC DNA]</scope>
    <source>
        <strain evidence="1 2">CCUG 45783</strain>
    </source>
</reference>
<accession>K9DRI4</accession>
<gene>
    <name evidence="1" type="ORF">HMPREF9710_04828</name>
</gene>
<dbReference type="Proteomes" id="UP000009874">
    <property type="component" value="Unassembled WGS sequence"/>
</dbReference>
<dbReference type="EMBL" id="AGZI01000061">
    <property type="protein sequence ID" value="EKU80010.1"/>
    <property type="molecule type" value="Genomic_DNA"/>
</dbReference>